<dbReference type="EMBL" id="JAWHQM010000041">
    <property type="protein sequence ID" value="KAK5634427.1"/>
    <property type="molecule type" value="Genomic_DNA"/>
</dbReference>
<dbReference type="Proteomes" id="UP001305414">
    <property type="component" value="Unassembled WGS sequence"/>
</dbReference>
<dbReference type="GO" id="GO:0005634">
    <property type="term" value="C:nucleus"/>
    <property type="evidence" value="ECO:0007669"/>
    <property type="project" value="UniProtKB-SubCell"/>
</dbReference>
<protein>
    <recommendedName>
        <fullName evidence="10">Transfer RNA methyltransferase 82</fullName>
    </recommendedName>
</protein>
<dbReference type="GO" id="GO:0043527">
    <property type="term" value="C:tRNA methyltransferase complex"/>
    <property type="evidence" value="ECO:0007669"/>
    <property type="project" value="TreeGrafter"/>
</dbReference>
<evidence type="ECO:0000256" key="2">
    <source>
        <dbReference type="ARBA" id="ARBA00022574"/>
    </source>
</evidence>
<evidence type="ECO:0000256" key="4">
    <source>
        <dbReference type="ARBA" id="ARBA00022737"/>
    </source>
</evidence>
<evidence type="ECO:0000256" key="6">
    <source>
        <dbReference type="HAMAP-Rule" id="MF_03056"/>
    </source>
</evidence>
<keyword evidence="4 6" id="KW-0677">Repeat</keyword>
<keyword evidence="2 6" id="KW-0853">WD repeat</keyword>
<dbReference type="InterPro" id="IPR015943">
    <property type="entry name" value="WD40/YVTN_repeat-like_dom_sf"/>
</dbReference>
<feature type="region of interest" description="Disordered" evidence="7">
    <location>
        <begin position="497"/>
        <end position="520"/>
    </location>
</feature>
<dbReference type="SUPFAM" id="SSF50978">
    <property type="entry name" value="WD40 repeat-like"/>
    <property type="match status" value="1"/>
</dbReference>
<feature type="compositionally biased region" description="Basic and acidic residues" evidence="7">
    <location>
        <begin position="68"/>
        <end position="77"/>
    </location>
</feature>
<keyword evidence="5 6" id="KW-0539">Nucleus</keyword>
<feature type="region of interest" description="Disordered" evidence="7">
    <location>
        <begin position="63"/>
        <end position="127"/>
    </location>
</feature>
<sequence length="520" mass="56773">MVGYSVSFQFNMGLPFQCLSRLGLSTLFCAATGCSIQTYDLSVGSHSLFSWTHPSLEQAVNVDETEDAHEGSEDRTQMEQQPPSKRRKLVCDDVKSNGGVEAGKGKPGAPASGEKSQKKGRANRLPPTPEMPFVVLLAATEDGSYVIAVTGQDKTLWVFEHDGKGSLKEISQRAMPKRPCSLTLTTDGQTILSADKFGDVYALPLIAPSEEVISASTLVPVTPGPLRGANVLTVHSQRNRRALEDQQRQRKANAKRDLPKDGPKFAHEVLLGHVSLLTCVLTAKDAQNRPYIVTADRDEHVRVSRGIPQSHIIETYCLGHESFVVALCNPRSRPDVLISGGGDNSLFLWEWLAGKLLGTIDLSAHVRGILPDATKIAVTKLISYVVGDECFVAAICERTPAIFIFELQVDNAVLHRLTLSLRGNPLDIMTIGSTELFLLVAMDVPNGAGQISVFERDGTAWEPHQPIQDTANSLNEQSVLSCHDLDKLLYTVENLRKTGNEEGGDEDTSEIPEQRSETRE</sequence>
<evidence type="ECO:0000313" key="8">
    <source>
        <dbReference type="EMBL" id="KAK5634427.1"/>
    </source>
</evidence>
<comment type="pathway">
    <text evidence="6">tRNA modification; N(7)-methylguanine-tRNA biosynthesis.</text>
</comment>
<name>A0AAN7Z8C2_9PEZI</name>
<evidence type="ECO:0000256" key="7">
    <source>
        <dbReference type="SAM" id="MobiDB-lite"/>
    </source>
</evidence>
<keyword evidence="9" id="KW-1185">Reference proteome</keyword>
<dbReference type="PANTHER" id="PTHR16288">
    <property type="entry name" value="WD40 REPEAT PROTEIN 4"/>
    <property type="match status" value="1"/>
</dbReference>
<accession>A0AAN7Z8C2</accession>
<feature type="region of interest" description="Disordered" evidence="7">
    <location>
        <begin position="241"/>
        <end position="261"/>
    </location>
</feature>
<dbReference type="Gene3D" id="2.130.10.10">
    <property type="entry name" value="YVTN repeat-like/Quinoprotein amine dehydrogenase"/>
    <property type="match status" value="2"/>
</dbReference>
<evidence type="ECO:0000256" key="5">
    <source>
        <dbReference type="ARBA" id="ARBA00023242"/>
    </source>
</evidence>
<evidence type="ECO:0000256" key="1">
    <source>
        <dbReference type="ARBA" id="ARBA00004123"/>
    </source>
</evidence>
<comment type="function">
    <text evidence="6">Required for the formation of N(7)-methylguanine at position 46 (m7G46) in tRNA. In the complex, it is required to stabilize and induce conformational changes of the catalytic subunit.</text>
</comment>
<organism evidence="8 9">
    <name type="scientific">Xylaria bambusicola</name>
    <dbReference type="NCBI Taxonomy" id="326684"/>
    <lineage>
        <taxon>Eukaryota</taxon>
        <taxon>Fungi</taxon>
        <taxon>Dikarya</taxon>
        <taxon>Ascomycota</taxon>
        <taxon>Pezizomycotina</taxon>
        <taxon>Sordariomycetes</taxon>
        <taxon>Xylariomycetidae</taxon>
        <taxon>Xylariales</taxon>
        <taxon>Xylariaceae</taxon>
        <taxon>Xylaria</taxon>
    </lineage>
</organism>
<evidence type="ECO:0000256" key="3">
    <source>
        <dbReference type="ARBA" id="ARBA00022694"/>
    </source>
</evidence>
<proteinExistence type="inferred from homology"/>
<dbReference type="HAMAP" id="MF_03056">
    <property type="entry name" value="TRM82"/>
    <property type="match status" value="1"/>
</dbReference>
<keyword evidence="3 6" id="KW-0819">tRNA processing</keyword>
<comment type="similarity">
    <text evidence="6">Belongs to the WD repeat TRM82 family.</text>
</comment>
<evidence type="ECO:0000313" key="9">
    <source>
        <dbReference type="Proteomes" id="UP001305414"/>
    </source>
</evidence>
<dbReference type="GO" id="GO:0106004">
    <property type="term" value="P:tRNA (guanine-N7)-methylation"/>
    <property type="evidence" value="ECO:0007669"/>
    <property type="project" value="UniProtKB-UniRule"/>
</dbReference>
<gene>
    <name evidence="8" type="ORF">RRF57_010140</name>
</gene>
<evidence type="ECO:0008006" key="10">
    <source>
        <dbReference type="Google" id="ProtNLM"/>
    </source>
</evidence>
<dbReference type="AlphaFoldDB" id="A0AAN7Z8C2"/>
<reference evidence="8 9" key="1">
    <citation type="submission" date="2023-10" db="EMBL/GenBank/DDBJ databases">
        <title>Draft genome sequence of Xylaria bambusicola isolate GMP-LS, the root and basal stem rot pathogen of sugarcane in Indonesia.</title>
        <authorList>
            <person name="Selvaraj P."/>
            <person name="Muralishankar V."/>
            <person name="Muruganantham S."/>
            <person name="Sp S."/>
            <person name="Haryani S."/>
            <person name="Lau K.J.X."/>
            <person name="Naqvi N.I."/>
        </authorList>
    </citation>
    <scope>NUCLEOTIDE SEQUENCE [LARGE SCALE GENOMIC DNA]</scope>
    <source>
        <strain evidence="8">GMP-LS</strain>
    </source>
</reference>
<dbReference type="PANTHER" id="PTHR16288:SF0">
    <property type="entry name" value="TRNA (GUANINE-N(7)-)-METHYLTRANSFERASE NON-CATALYTIC SUBUNIT WDR4"/>
    <property type="match status" value="1"/>
</dbReference>
<dbReference type="GO" id="GO:0005829">
    <property type="term" value="C:cytosol"/>
    <property type="evidence" value="ECO:0007669"/>
    <property type="project" value="TreeGrafter"/>
</dbReference>
<dbReference type="InterPro" id="IPR036322">
    <property type="entry name" value="WD40_repeat_dom_sf"/>
</dbReference>
<dbReference type="InterPro" id="IPR028884">
    <property type="entry name" value="Trm82"/>
</dbReference>
<comment type="caution">
    <text evidence="8">The sequence shown here is derived from an EMBL/GenBank/DDBJ whole genome shotgun (WGS) entry which is preliminary data.</text>
</comment>
<comment type="subcellular location">
    <subcellularLocation>
        <location evidence="1 6">Nucleus</location>
    </subcellularLocation>
</comment>